<accession>A0AAN9AWE9</accession>
<dbReference type="CDD" id="cd00742">
    <property type="entry name" value="FABP"/>
    <property type="match status" value="1"/>
</dbReference>
<evidence type="ECO:0000313" key="3">
    <source>
        <dbReference type="Proteomes" id="UP001374579"/>
    </source>
</evidence>
<evidence type="ECO:0000256" key="1">
    <source>
        <dbReference type="ARBA" id="ARBA00008390"/>
    </source>
</evidence>
<comment type="caution">
    <text evidence="2">The sequence shown here is derived from an EMBL/GenBank/DDBJ whole genome shotgun (WGS) entry which is preliminary data.</text>
</comment>
<organism evidence="2 3">
    <name type="scientific">Littorina saxatilis</name>
    <dbReference type="NCBI Taxonomy" id="31220"/>
    <lineage>
        <taxon>Eukaryota</taxon>
        <taxon>Metazoa</taxon>
        <taxon>Spiralia</taxon>
        <taxon>Lophotrochozoa</taxon>
        <taxon>Mollusca</taxon>
        <taxon>Gastropoda</taxon>
        <taxon>Caenogastropoda</taxon>
        <taxon>Littorinimorpha</taxon>
        <taxon>Littorinoidea</taxon>
        <taxon>Littorinidae</taxon>
        <taxon>Littorina</taxon>
    </lineage>
</organism>
<dbReference type="InterPro" id="IPR031259">
    <property type="entry name" value="ILBP"/>
</dbReference>
<dbReference type="PANTHER" id="PTHR11955">
    <property type="entry name" value="FATTY ACID BINDING PROTEIN"/>
    <property type="match status" value="1"/>
</dbReference>
<protein>
    <submittedName>
        <fullName evidence="2">Uncharacterized protein</fullName>
    </submittedName>
</protein>
<gene>
    <name evidence="2" type="ORF">V1264_006055</name>
</gene>
<keyword evidence="3" id="KW-1185">Reference proteome</keyword>
<sequence length="139" mass="15344">MADAFIGKWKVDLSSTTGLDDFGAAIGFSAERIETYRKLSYTLEFTKTGDTFTATVTFDAEGIPSQTYSFKLGETFDYNSIDGTKPKLTITEEGGKIVEKYKLEDKDKEWETVREISGGVMTSTTTYGGKSVVQKLNKA</sequence>
<dbReference type="AlphaFoldDB" id="A0AAN9AWE9"/>
<comment type="similarity">
    <text evidence="1">Belongs to the calycin superfamily. Fatty-acid binding protein (FABP) family.</text>
</comment>
<name>A0AAN9AWE9_9CAEN</name>
<dbReference type="GO" id="GO:0008289">
    <property type="term" value="F:lipid binding"/>
    <property type="evidence" value="ECO:0007669"/>
    <property type="project" value="UniProtKB-KW"/>
</dbReference>
<proteinExistence type="inferred from homology"/>
<dbReference type="Pfam" id="PF14651">
    <property type="entry name" value="Lipocalin_7"/>
    <property type="match status" value="1"/>
</dbReference>
<dbReference type="SUPFAM" id="SSF50814">
    <property type="entry name" value="Lipocalins"/>
    <property type="match status" value="1"/>
</dbReference>
<dbReference type="Gene3D" id="2.40.128.20">
    <property type="match status" value="1"/>
</dbReference>
<dbReference type="InterPro" id="IPR012674">
    <property type="entry name" value="Calycin"/>
</dbReference>
<reference evidence="2 3" key="1">
    <citation type="submission" date="2024-02" db="EMBL/GenBank/DDBJ databases">
        <title>Chromosome-scale genome assembly of the rough periwinkle Littorina saxatilis.</title>
        <authorList>
            <person name="De Jode A."/>
            <person name="Faria R."/>
            <person name="Formenti G."/>
            <person name="Sims Y."/>
            <person name="Smith T.P."/>
            <person name="Tracey A."/>
            <person name="Wood J.M.D."/>
            <person name="Zagrodzka Z.B."/>
            <person name="Johannesson K."/>
            <person name="Butlin R.K."/>
            <person name="Leder E.H."/>
        </authorList>
    </citation>
    <scope>NUCLEOTIDE SEQUENCE [LARGE SCALE GENOMIC DNA]</scope>
    <source>
        <strain evidence="2">Snail1</strain>
        <tissue evidence="2">Muscle</tissue>
    </source>
</reference>
<dbReference type="Proteomes" id="UP001374579">
    <property type="component" value="Unassembled WGS sequence"/>
</dbReference>
<evidence type="ECO:0000313" key="2">
    <source>
        <dbReference type="EMBL" id="KAK7094498.1"/>
    </source>
</evidence>
<dbReference type="EMBL" id="JBAMIC010000018">
    <property type="protein sequence ID" value="KAK7094498.1"/>
    <property type="molecule type" value="Genomic_DNA"/>
</dbReference>